<dbReference type="AlphaFoldDB" id="A0AAD4R286"/>
<evidence type="ECO:0000313" key="2">
    <source>
        <dbReference type="EMBL" id="KAI1717284.1"/>
    </source>
</evidence>
<dbReference type="Pfam" id="PF12937">
    <property type="entry name" value="F-box-like"/>
    <property type="match status" value="1"/>
</dbReference>
<proteinExistence type="predicted"/>
<reference evidence="2" key="1">
    <citation type="submission" date="2022-01" db="EMBL/GenBank/DDBJ databases">
        <title>Genome Sequence Resource for Two Populations of Ditylenchus destructor, the Migratory Endoparasitic Phytonematode.</title>
        <authorList>
            <person name="Zhang H."/>
            <person name="Lin R."/>
            <person name="Xie B."/>
        </authorList>
    </citation>
    <scope>NUCLEOTIDE SEQUENCE</scope>
    <source>
        <strain evidence="2">BazhouSP</strain>
    </source>
</reference>
<dbReference type="SMART" id="SM00256">
    <property type="entry name" value="FBOX"/>
    <property type="match status" value="1"/>
</dbReference>
<dbReference type="InterPro" id="IPR001810">
    <property type="entry name" value="F-box_dom"/>
</dbReference>
<feature type="domain" description="F-box" evidence="1">
    <location>
        <begin position="78"/>
        <end position="123"/>
    </location>
</feature>
<sequence length="424" mass="47995">MPICKSIENAQITSTDGEKVKRSKYQSQPILINIRHLRPTSSMHYKRVGSLITAKRNPAVPLKQFKESSAAPVQNIIIPNEILSEIFSRLLTCDFGVKSVLNARAVCRTWNSLIANSKSLSRKFPTFKVNRLIISFDLQRNLYEFRWCNYETRDSRSLTVSRKQLKRPSNFHLAFCCLNIQRILFQNLPSGSLNDVLINFLCQQFQNCLVFKPKSIIAKNVSMKAVSSNGLMELFSVCSKSVESVQFHGITGLRPTSITDVHLAILDSAKLRSLTIEKVSFEPSYKNGPLLQIGDKSLERFTRDGNFPKLVLEKCRVTAKMVCQYSEKWLAKKAAESEELNVVDVKSHMFVLKDSPAADNVQFERECRRRSLDFEQPATDIGNAFGIPVANSCDESETISYSVHKDEAHQEFTVTLSTASAMYE</sequence>
<dbReference type="Proteomes" id="UP001201812">
    <property type="component" value="Unassembled WGS sequence"/>
</dbReference>
<comment type="caution">
    <text evidence="2">The sequence shown here is derived from an EMBL/GenBank/DDBJ whole genome shotgun (WGS) entry which is preliminary data.</text>
</comment>
<evidence type="ECO:0000313" key="3">
    <source>
        <dbReference type="Proteomes" id="UP001201812"/>
    </source>
</evidence>
<dbReference type="CDD" id="cd09917">
    <property type="entry name" value="F-box_SF"/>
    <property type="match status" value="1"/>
</dbReference>
<name>A0AAD4R286_9BILA</name>
<dbReference type="SUPFAM" id="SSF81383">
    <property type="entry name" value="F-box domain"/>
    <property type="match status" value="1"/>
</dbReference>
<gene>
    <name evidence="2" type="ORF">DdX_07024</name>
</gene>
<dbReference type="EMBL" id="JAKKPZ010000009">
    <property type="protein sequence ID" value="KAI1717284.1"/>
    <property type="molecule type" value="Genomic_DNA"/>
</dbReference>
<dbReference type="InterPro" id="IPR036047">
    <property type="entry name" value="F-box-like_dom_sf"/>
</dbReference>
<protein>
    <submittedName>
        <fullName evidence="2">F-box-like domain-containing protein</fullName>
    </submittedName>
</protein>
<accession>A0AAD4R286</accession>
<keyword evidence="3" id="KW-1185">Reference proteome</keyword>
<dbReference type="Gene3D" id="1.20.1280.50">
    <property type="match status" value="1"/>
</dbReference>
<evidence type="ECO:0000259" key="1">
    <source>
        <dbReference type="SMART" id="SM00256"/>
    </source>
</evidence>
<organism evidence="2 3">
    <name type="scientific">Ditylenchus destructor</name>
    <dbReference type="NCBI Taxonomy" id="166010"/>
    <lineage>
        <taxon>Eukaryota</taxon>
        <taxon>Metazoa</taxon>
        <taxon>Ecdysozoa</taxon>
        <taxon>Nematoda</taxon>
        <taxon>Chromadorea</taxon>
        <taxon>Rhabditida</taxon>
        <taxon>Tylenchina</taxon>
        <taxon>Tylenchomorpha</taxon>
        <taxon>Sphaerularioidea</taxon>
        <taxon>Anguinidae</taxon>
        <taxon>Anguininae</taxon>
        <taxon>Ditylenchus</taxon>
    </lineage>
</organism>